<feature type="domain" description="N-acetyltransferase" evidence="2">
    <location>
        <begin position="42"/>
        <end position="213"/>
    </location>
</feature>
<dbReference type="PANTHER" id="PTHR13947:SF37">
    <property type="entry name" value="LD18367P"/>
    <property type="match status" value="1"/>
</dbReference>
<name>A0A7Y4GVN4_9BRAD</name>
<evidence type="ECO:0000256" key="1">
    <source>
        <dbReference type="ARBA" id="ARBA00022679"/>
    </source>
</evidence>
<dbReference type="InterPro" id="IPR050769">
    <property type="entry name" value="NAT_camello-type"/>
</dbReference>
<dbReference type="CDD" id="cd04301">
    <property type="entry name" value="NAT_SF"/>
    <property type="match status" value="1"/>
</dbReference>
<dbReference type="RefSeq" id="WP_171581868.1">
    <property type="nucleotide sequence ID" value="NZ_JAAVLX010000008.1"/>
</dbReference>
<dbReference type="GO" id="GO:0008080">
    <property type="term" value="F:N-acetyltransferase activity"/>
    <property type="evidence" value="ECO:0007669"/>
    <property type="project" value="InterPro"/>
</dbReference>
<evidence type="ECO:0000259" key="2">
    <source>
        <dbReference type="PROSITE" id="PS51186"/>
    </source>
</evidence>
<reference evidence="3 4" key="1">
    <citation type="submission" date="2020-03" db="EMBL/GenBank/DDBJ databases">
        <title>Bradyrhizobium diversity isolated from nodules of Indigofera sp.</title>
        <authorList>
            <person name="Klepa M."/>
            <person name="Helene L."/>
            <person name="Hungria M."/>
        </authorList>
    </citation>
    <scope>NUCLEOTIDE SEQUENCE [LARGE SCALE GENOMIC DNA]</scope>
    <source>
        <strain evidence="3 4">WSM 1791</strain>
    </source>
</reference>
<proteinExistence type="predicted"/>
<dbReference type="InterPro" id="IPR016181">
    <property type="entry name" value="Acyl_CoA_acyltransferase"/>
</dbReference>
<dbReference type="Pfam" id="PF00583">
    <property type="entry name" value="Acetyltransf_1"/>
    <property type="match status" value="1"/>
</dbReference>
<protein>
    <submittedName>
        <fullName evidence="3">GNAT family N-acetyltransferase</fullName>
    </submittedName>
</protein>
<keyword evidence="4" id="KW-1185">Reference proteome</keyword>
<comment type="caution">
    <text evidence="3">The sequence shown here is derived from an EMBL/GenBank/DDBJ whole genome shotgun (WGS) entry which is preliminary data.</text>
</comment>
<dbReference type="PROSITE" id="PS51186">
    <property type="entry name" value="GNAT"/>
    <property type="match status" value="1"/>
</dbReference>
<dbReference type="PANTHER" id="PTHR13947">
    <property type="entry name" value="GNAT FAMILY N-ACETYLTRANSFERASE"/>
    <property type="match status" value="1"/>
</dbReference>
<dbReference type="EMBL" id="JAAVLX010000008">
    <property type="protein sequence ID" value="NOJ42622.1"/>
    <property type="molecule type" value="Genomic_DNA"/>
</dbReference>
<dbReference type="Gene3D" id="3.40.630.30">
    <property type="match status" value="1"/>
</dbReference>
<evidence type="ECO:0000313" key="3">
    <source>
        <dbReference type="EMBL" id="NOJ42622.1"/>
    </source>
</evidence>
<dbReference type="AlphaFoldDB" id="A0A7Y4GVN4"/>
<dbReference type="InterPro" id="IPR000182">
    <property type="entry name" value="GNAT_dom"/>
</dbReference>
<gene>
    <name evidence="3" type="ORF">HCN58_24075</name>
</gene>
<accession>A0A7Y4GVN4</accession>
<sequence length="213" mass="23772">MIRRHPALQSAGLLQLEILRSISPRGICVAIGDENRAGEQDVAFRPYAASDFAAVTDLWTRVNRELAPAGLESLFEQYIATTVECELSRLLDVFSQARRSAFWVVAPADDSRQIVGTFGIECHSSDTTELRRMYIDAGWRGCGLAQRMLRTAADMARELGFSRMIVSTADVQRAAFRFYTKSGFKRVRSEIAEAMTVKQAGGGLLRHYFEKAL</sequence>
<dbReference type="Proteomes" id="UP000544122">
    <property type="component" value="Unassembled WGS sequence"/>
</dbReference>
<evidence type="ECO:0000313" key="4">
    <source>
        <dbReference type="Proteomes" id="UP000544122"/>
    </source>
</evidence>
<keyword evidence="1 3" id="KW-0808">Transferase</keyword>
<organism evidence="3 4">
    <name type="scientific">Bradyrhizobium australiense</name>
    <dbReference type="NCBI Taxonomy" id="2721161"/>
    <lineage>
        <taxon>Bacteria</taxon>
        <taxon>Pseudomonadati</taxon>
        <taxon>Pseudomonadota</taxon>
        <taxon>Alphaproteobacteria</taxon>
        <taxon>Hyphomicrobiales</taxon>
        <taxon>Nitrobacteraceae</taxon>
        <taxon>Bradyrhizobium</taxon>
    </lineage>
</organism>
<dbReference type="SUPFAM" id="SSF55729">
    <property type="entry name" value="Acyl-CoA N-acyltransferases (Nat)"/>
    <property type="match status" value="1"/>
</dbReference>